<organism evidence="1 2">
    <name type="scientific">Funneliformis mosseae</name>
    <name type="common">Endomycorrhizal fungus</name>
    <name type="synonym">Glomus mosseae</name>
    <dbReference type="NCBI Taxonomy" id="27381"/>
    <lineage>
        <taxon>Eukaryota</taxon>
        <taxon>Fungi</taxon>
        <taxon>Fungi incertae sedis</taxon>
        <taxon>Mucoromycota</taxon>
        <taxon>Glomeromycotina</taxon>
        <taxon>Glomeromycetes</taxon>
        <taxon>Glomerales</taxon>
        <taxon>Glomeraceae</taxon>
        <taxon>Funneliformis</taxon>
    </lineage>
</organism>
<name>A0A9N9C282_FUNMO</name>
<dbReference type="AlphaFoldDB" id="A0A9N9C282"/>
<comment type="caution">
    <text evidence="1">The sequence shown here is derived from an EMBL/GenBank/DDBJ whole genome shotgun (WGS) entry which is preliminary data.</text>
</comment>
<proteinExistence type="predicted"/>
<reference evidence="1" key="1">
    <citation type="submission" date="2021-06" db="EMBL/GenBank/DDBJ databases">
        <authorList>
            <person name="Kallberg Y."/>
            <person name="Tangrot J."/>
            <person name="Rosling A."/>
        </authorList>
    </citation>
    <scope>NUCLEOTIDE SEQUENCE</scope>
    <source>
        <strain evidence="1">87-6 pot B 2015</strain>
    </source>
</reference>
<dbReference type="Proteomes" id="UP000789375">
    <property type="component" value="Unassembled WGS sequence"/>
</dbReference>
<sequence>MSPTQNLKRHNPLINSVETLTRVTVIAKFEQDRESQSNTRFLTALGRMGSEHCDKGELPLQI</sequence>
<gene>
    <name evidence="1" type="ORF">FMOSSE_LOCUS8153</name>
</gene>
<evidence type="ECO:0000313" key="2">
    <source>
        <dbReference type="Proteomes" id="UP000789375"/>
    </source>
</evidence>
<accession>A0A9N9C282</accession>
<keyword evidence="2" id="KW-1185">Reference proteome</keyword>
<dbReference type="EMBL" id="CAJVPP010002052">
    <property type="protein sequence ID" value="CAG8585172.1"/>
    <property type="molecule type" value="Genomic_DNA"/>
</dbReference>
<protein>
    <submittedName>
        <fullName evidence="1">12917_t:CDS:1</fullName>
    </submittedName>
</protein>
<evidence type="ECO:0000313" key="1">
    <source>
        <dbReference type="EMBL" id="CAG8585172.1"/>
    </source>
</evidence>